<dbReference type="Proteomes" id="UP000677228">
    <property type="component" value="Unassembled WGS sequence"/>
</dbReference>
<evidence type="ECO:0000313" key="1">
    <source>
        <dbReference type="EMBL" id="CAF1442165.1"/>
    </source>
</evidence>
<evidence type="ECO:0008006" key="4">
    <source>
        <dbReference type="Google" id="ProtNLM"/>
    </source>
</evidence>
<dbReference type="PANTHER" id="PTHR33223">
    <property type="entry name" value="CCHC-TYPE DOMAIN-CONTAINING PROTEIN"/>
    <property type="match status" value="1"/>
</dbReference>
<dbReference type="Proteomes" id="UP000682733">
    <property type="component" value="Unassembled WGS sequence"/>
</dbReference>
<evidence type="ECO:0000313" key="2">
    <source>
        <dbReference type="EMBL" id="CAF4238268.1"/>
    </source>
</evidence>
<dbReference type="Gene3D" id="2.40.70.10">
    <property type="entry name" value="Acid Proteases"/>
    <property type="match status" value="1"/>
</dbReference>
<dbReference type="PANTHER" id="PTHR33223:SF6">
    <property type="entry name" value="CCHC-TYPE DOMAIN-CONTAINING PROTEIN"/>
    <property type="match status" value="1"/>
</dbReference>
<name>A0A8S2SMI5_9BILA</name>
<sequence length="728" mass="83136">MSDAIYLNTRSKIDYKKLQIADAQYNSPPSDRNFLIPTGTKNLRRQSRVSSLVPSKSQPSKSLSPILFNLIEEEDRNTMEEQQQQIESENKDQLEALSAAFNPTKQTEQHLLHKILELMNPTEGLIEANYWFNTIEIIFQKLNYPQLYHLPSSTTTSTADKQLLETTAADTVIKDTDQDERKHDDFIRTNFTKFSGAVEEDPEAWLTEVLQVFESCEILESKWLSYVPSLLTSKARIWYGKYKATILDFNDFIHKLTTEFGSKATVTAFSTLPRSVRTIATSNDLRSLRKDPIELSLIKSLNEQVIKNLRKFNGKKETVVSWLDDLESQLNAHGWSEDIKLKCIPAVLQDHALKWYTRNTSSIKTWQQFVKQIKDEFGSKFKQIDAFERLKNYKQSVNQSVIEFYNGILDISREIDPSPTDHNILQHRISNIKPSLKLKILEKQPTSISEFLSCGKTFEQLADLMKNDSLATATMHEVIPRYVAPQRRYELQQPQHPYLNEEFQVNNQMMRVMIDPGATNTIITEAALRKTKHQKFITRGNKHDLALADGSSYLNVIGTVELQIKVDKMITTIEVVVVKSLITDCIIGGDYIKKYALQIDAGKESVTIKKGNQLVTIPMEKQIDSLKVSIRLTKSVRIPPREEMNVHVCACLSAANVVFKPSYNLKKQIPVFMPNSLLEMKQHHAVLSVHNPTNYPCTLNKWTILGVSTLAVQQSSEITPSTKKLSVH</sequence>
<dbReference type="AlphaFoldDB" id="A0A8S2SMI5"/>
<protein>
    <recommendedName>
        <fullName evidence="4">Retrotransposon gag domain-containing protein</fullName>
    </recommendedName>
</protein>
<organism evidence="2 3">
    <name type="scientific">Didymodactylos carnosus</name>
    <dbReference type="NCBI Taxonomy" id="1234261"/>
    <lineage>
        <taxon>Eukaryota</taxon>
        <taxon>Metazoa</taxon>
        <taxon>Spiralia</taxon>
        <taxon>Gnathifera</taxon>
        <taxon>Rotifera</taxon>
        <taxon>Eurotatoria</taxon>
        <taxon>Bdelloidea</taxon>
        <taxon>Philodinida</taxon>
        <taxon>Philodinidae</taxon>
        <taxon>Didymodactylos</taxon>
    </lineage>
</organism>
<accession>A0A8S2SMI5</accession>
<dbReference type="InterPro" id="IPR021109">
    <property type="entry name" value="Peptidase_aspartic_dom_sf"/>
</dbReference>
<dbReference type="SUPFAM" id="SSF50630">
    <property type="entry name" value="Acid proteases"/>
    <property type="match status" value="1"/>
</dbReference>
<dbReference type="CDD" id="cd00303">
    <property type="entry name" value="retropepsin_like"/>
    <property type="match status" value="1"/>
</dbReference>
<dbReference type="EMBL" id="CAJNOK010028991">
    <property type="protein sequence ID" value="CAF1442165.1"/>
    <property type="molecule type" value="Genomic_DNA"/>
</dbReference>
<dbReference type="EMBL" id="CAJOBA010050796">
    <property type="protein sequence ID" value="CAF4238268.1"/>
    <property type="molecule type" value="Genomic_DNA"/>
</dbReference>
<reference evidence="2" key="1">
    <citation type="submission" date="2021-02" db="EMBL/GenBank/DDBJ databases">
        <authorList>
            <person name="Nowell W R."/>
        </authorList>
    </citation>
    <scope>NUCLEOTIDE SEQUENCE</scope>
</reference>
<gene>
    <name evidence="1" type="ORF">OVA965_LOCUS34485</name>
    <name evidence="2" type="ORF">TMI583_LOCUS35406</name>
</gene>
<proteinExistence type="predicted"/>
<dbReference type="Pfam" id="PF13975">
    <property type="entry name" value="gag-asp_proteas"/>
    <property type="match status" value="1"/>
</dbReference>
<evidence type="ECO:0000313" key="3">
    <source>
        <dbReference type="Proteomes" id="UP000682733"/>
    </source>
</evidence>
<comment type="caution">
    <text evidence="2">The sequence shown here is derived from an EMBL/GenBank/DDBJ whole genome shotgun (WGS) entry which is preliminary data.</text>
</comment>
<feature type="non-terminal residue" evidence="2">
    <location>
        <position position="1"/>
    </location>
</feature>